<reference evidence="1" key="1">
    <citation type="submission" date="2020-03" db="EMBL/GenBank/DDBJ databases">
        <title>A transcriptome and proteome of the tick Rhipicephalus microplus shaped by the genetic composition of its hosts and developmental stage.</title>
        <authorList>
            <person name="Garcia G.R."/>
            <person name="Ribeiro J.M.C."/>
            <person name="Maruyama S.R."/>
            <person name="Gardinasse L.G."/>
            <person name="Nelson K."/>
            <person name="Ferreira B.R."/>
            <person name="Andrade T.G."/>
            <person name="Santos I.K.F.M."/>
        </authorList>
    </citation>
    <scope>NUCLEOTIDE SEQUENCE</scope>
    <source>
        <strain evidence="1">NSGR</strain>
        <tissue evidence="1">Salivary glands</tissue>
    </source>
</reference>
<accession>A0A6G5AJE1</accession>
<dbReference type="AlphaFoldDB" id="A0A6G5AJE1"/>
<proteinExistence type="predicted"/>
<evidence type="ECO:0000313" key="1">
    <source>
        <dbReference type="EMBL" id="NIE50187.1"/>
    </source>
</evidence>
<organism evidence="1">
    <name type="scientific">Rhipicephalus microplus</name>
    <name type="common">Cattle tick</name>
    <name type="synonym">Boophilus microplus</name>
    <dbReference type="NCBI Taxonomy" id="6941"/>
    <lineage>
        <taxon>Eukaryota</taxon>
        <taxon>Metazoa</taxon>
        <taxon>Ecdysozoa</taxon>
        <taxon>Arthropoda</taxon>
        <taxon>Chelicerata</taxon>
        <taxon>Arachnida</taxon>
        <taxon>Acari</taxon>
        <taxon>Parasitiformes</taxon>
        <taxon>Ixodida</taxon>
        <taxon>Ixodoidea</taxon>
        <taxon>Ixodidae</taxon>
        <taxon>Rhipicephalinae</taxon>
        <taxon>Rhipicephalus</taxon>
        <taxon>Boophilus</taxon>
    </lineage>
</organism>
<dbReference type="EMBL" id="GIKN01007914">
    <property type="protein sequence ID" value="NIE50187.1"/>
    <property type="molecule type" value="Transcribed_RNA"/>
</dbReference>
<name>A0A6G5AJE1_RHIMP</name>
<protein>
    <submittedName>
        <fullName evidence="1">Uncharacterized protein</fullName>
    </submittedName>
</protein>
<sequence length="127" mass="14689">MTRSTLYGMSRTVPEEMTSCRRLLTSFQSPLLRAGSRRCHLDGHLSIVRATTVKFSRFKTCTQHCDDYKYGTRFGFFDDCISKSMDDWFGVLREEVGGRGRKGVRKSRFRERGGLYRAAKEGREQQS</sequence>